<dbReference type="InterPro" id="IPR011006">
    <property type="entry name" value="CheY-like_superfamily"/>
</dbReference>
<dbReference type="PROSITE" id="PS50110">
    <property type="entry name" value="RESPONSE_REGULATORY"/>
    <property type="match status" value="1"/>
</dbReference>
<reference evidence="6 7" key="1">
    <citation type="submission" date="2016-10" db="EMBL/GenBank/DDBJ databases">
        <authorList>
            <person name="de Groot N.N."/>
        </authorList>
    </citation>
    <scope>NUCLEOTIDE SEQUENCE [LARGE SCALE GENOMIC DNA]</scope>
    <source>
        <strain evidence="6 7">ML2</strain>
    </source>
</reference>
<dbReference type="EMBL" id="FOVK01000004">
    <property type="protein sequence ID" value="SFN73346.1"/>
    <property type="molecule type" value="Genomic_DNA"/>
</dbReference>
<evidence type="ECO:0000256" key="3">
    <source>
        <dbReference type="PROSITE-ProRule" id="PRU00169"/>
    </source>
</evidence>
<evidence type="ECO:0000256" key="2">
    <source>
        <dbReference type="ARBA" id="ARBA00024867"/>
    </source>
</evidence>
<evidence type="ECO:0000256" key="1">
    <source>
        <dbReference type="ARBA" id="ARBA00018672"/>
    </source>
</evidence>
<dbReference type="Pfam" id="PF00072">
    <property type="entry name" value="Response_reg"/>
    <property type="match status" value="1"/>
</dbReference>
<accession>A0A1I5BF90</accession>
<dbReference type="GO" id="GO:0000156">
    <property type="term" value="F:phosphorelay response regulator activity"/>
    <property type="evidence" value="ECO:0007669"/>
    <property type="project" value="InterPro"/>
</dbReference>
<dbReference type="Gene3D" id="3.40.50.2300">
    <property type="match status" value="1"/>
</dbReference>
<dbReference type="eggNOG" id="COG3279">
    <property type="taxonomic scope" value="Bacteria"/>
</dbReference>
<dbReference type="Pfam" id="PF04397">
    <property type="entry name" value="LytTR"/>
    <property type="match status" value="1"/>
</dbReference>
<dbReference type="OrthoDB" id="9809318at2"/>
<proteinExistence type="predicted"/>
<gene>
    <name evidence="6" type="ORF">SAMN04488695_104183</name>
</gene>
<dbReference type="Gene3D" id="2.40.50.1020">
    <property type="entry name" value="LytTr DNA-binding domain"/>
    <property type="match status" value="1"/>
</dbReference>
<dbReference type="SUPFAM" id="SSF52172">
    <property type="entry name" value="CheY-like"/>
    <property type="match status" value="1"/>
</dbReference>
<dbReference type="SMART" id="SM00850">
    <property type="entry name" value="LytTR"/>
    <property type="match status" value="1"/>
</dbReference>
<sequence length="244" mass="28471">MKIAIIDDEKPARSELKYLVGLYEEEAEFTEISSGEEALEVLKKENFDLLLIDMNLGDISGSALAYMARKKMPESEIVFATALSTYAEKAFEVEALYYLLKPFSGEKVKQMLERYHVKKDKKEEEEEEEPKRKSFQKIPVTLEKKTLMVDLSEVIYIESQNRVCVIHTKNGDFEDHNTLNYYEERLKDKGFFRIQKSYIVNLRYVSEIAPWFHGTYSVKLTGLKDVVLPVSRKIIKELREELCI</sequence>
<evidence type="ECO:0000259" key="5">
    <source>
        <dbReference type="PROSITE" id="PS50930"/>
    </source>
</evidence>
<evidence type="ECO:0000259" key="4">
    <source>
        <dbReference type="PROSITE" id="PS50110"/>
    </source>
</evidence>
<dbReference type="SMART" id="SM00448">
    <property type="entry name" value="REC"/>
    <property type="match status" value="1"/>
</dbReference>
<feature type="modified residue" description="4-aspartylphosphate" evidence="3">
    <location>
        <position position="53"/>
    </location>
</feature>
<dbReference type="AlphaFoldDB" id="A0A1I5BF90"/>
<keyword evidence="3" id="KW-0597">Phosphoprotein</keyword>
<feature type="domain" description="HTH LytTR-type" evidence="5">
    <location>
        <begin position="138"/>
        <end position="244"/>
    </location>
</feature>
<feature type="domain" description="Response regulatory" evidence="4">
    <location>
        <begin position="2"/>
        <end position="116"/>
    </location>
</feature>
<dbReference type="PANTHER" id="PTHR37299">
    <property type="entry name" value="TRANSCRIPTIONAL REGULATOR-RELATED"/>
    <property type="match status" value="1"/>
</dbReference>
<dbReference type="InterPro" id="IPR046947">
    <property type="entry name" value="LytR-like"/>
</dbReference>
<name>A0A1I5BF90_9CLOT</name>
<dbReference type="STRING" id="398199.SAMN05421804_10723"/>
<dbReference type="PROSITE" id="PS50930">
    <property type="entry name" value="HTH_LYTTR"/>
    <property type="match status" value="1"/>
</dbReference>
<dbReference type="InterPro" id="IPR001789">
    <property type="entry name" value="Sig_transdc_resp-reg_receiver"/>
</dbReference>
<comment type="function">
    <text evidence="2">May play the central regulatory role in sporulation. It may be an element of the effector pathway responsible for the activation of sporulation genes in response to nutritional stress. Spo0A may act in concert with spo0H (a sigma factor) to control the expression of some genes that are critical to the sporulation process.</text>
</comment>
<dbReference type="PANTHER" id="PTHR37299:SF1">
    <property type="entry name" value="STAGE 0 SPORULATION PROTEIN A HOMOLOG"/>
    <property type="match status" value="1"/>
</dbReference>
<dbReference type="RefSeq" id="WP_074911921.1">
    <property type="nucleotide sequence ID" value="NZ_FOVK01000004.1"/>
</dbReference>
<dbReference type="GO" id="GO:0003677">
    <property type="term" value="F:DNA binding"/>
    <property type="evidence" value="ECO:0007669"/>
    <property type="project" value="InterPro"/>
</dbReference>
<organism evidence="6 7">
    <name type="scientific">Proteiniclasticum ruminis</name>
    <dbReference type="NCBI Taxonomy" id="398199"/>
    <lineage>
        <taxon>Bacteria</taxon>
        <taxon>Bacillati</taxon>
        <taxon>Bacillota</taxon>
        <taxon>Clostridia</taxon>
        <taxon>Eubacteriales</taxon>
        <taxon>Clostridiaceae</taxon>
        <taxon>Proteiniclasticum</taxon>
    </lineage>
</organism>
<evidence type="ECO:0000313" key="6">
    <source>
        <dbReference type="EMBL" id="SFN73346.1"/>
    </source>
</evidence>
<evidence type="ECO:0000313" key="7">
    <source>
        <dbReference type="Proteomes" id="UP000181899"/>
    </source>
</evidence>
<protein>
    <recommendedName>
        <fullName evidence="1">Stage 0 sporulation protein A homolog</fullName>
    </recommendedName>
</protein>
<dbReference type="InterPro" id="IPR007492">
    <property type="entry name" value="LytTR_DNA-bd_dom"/>
</dbReference>
<dbReference type="Proteomes" id="UP000181899">
    <property type="component" value="Unassembled WGS sequence"/>
</dbReference>
<keyword evidence="7" id="KW-1185">Reference proteome</keyword>